<dbReference type="PANTHER" id="PTHR39953">
    <property type="entry name" value="RE54151P"/>
    <property type="match status" value="1"/>
</dbReference>
<evidence type="ECO:0000313" key="2">
    <source>
        <dbReference type="Proteomes" id="UP001153709"/>
    </source>
</evidence>
<dbReference type="Proteomes" id="UP001153709">
    <property type="component" value="Chromosome 9"/>
</dbReference>
<proteinExistence type="predicted"/>
<dbReference type="OrthoDB" id="6108535at2759"/>
<dbReference type="AlphaFoldDB" id="A0A9N9TC75"/>
<keyword evidence="2" id="KW-1185">Reference proteome</keyword>
<organism evidence="1 2">
    <name type="scientific">Diabrotica balteata</name>
    <name type="common">Banded cucumber beetle</name>
    <dbReference type="NCBI Taxonomy" id="107213"/>
    <lineage>
        <taxon>Eukaryota</taxon>
        <taxon>Metazoa</taxon>
        <taxon>Ecdysozoa</taxon>
        <taxon>Arthropoda</taxon>
        <taxon>Hexapoda</taxon>
        <taxon>Insecta</taxon>
        <taxon>Pterygota</taxon>
        <taxon>Neoptera</taxon>
        <taxon>Endopterygota</taxon>
        <taxon>Coleoptera</taxon>
        <taxon>Polyphaga</taxon>
        <taxon>Cucujiformia</taxon>
        <taxon>Chrysomeloidea</taxon>
        <taxon>Chrysomelidae</taxon>
        <taxon>Galerucinae</taxon>
        <taxon>Diabroticina</taxon>
        <taxon>Diabroticites</taxon>
        <taxon>Diabrotica</taxon>
    </lineage>
</organism>
<sequence>MPQTPLVSSETNLEAPQIKPKRRKLVPKADNSKDVHAVKIMKAATRFFEKHETYSKSEANLVDNFMVTQETKQEEIEHFRDELGHTNPTGFTWLLVPGPLPEANLLSSIETILFSESYMNVSDKEEFFLKECRVTQSLRRSVHDMTNGQADNQNWLIARKYRLTSSKFGPVIAAYNRGKYPKYIFTNLLEGYDLNGVQAIQLGRENKRCA</sequence>
<accession>A0A9N9TC75</accession>
<reference evidence="1" key="1">
    <citation type="submission" date="2022-01" db="EMBL/GenBank/DDBJ databases">
        <authorList>
            <person name="King R."/>
        </authorList>
    </citation>
    <scope>NUCLEOTIDE SEQUENCE</scope>
</reference>
<protein>
    <submittedName>
        <fullName evidence="1">Uncharacterized protein</fullName>
    </submittedName>
</protein>
<dbReference type="EMBL" id="OU898284">
    <property type="protein sequence ID" value="CAG9840684.1"/>
    <property type="molecule type" value="Genomic_DNA"/>
</dbReference>
<dbReference type="PANTHER" id="PTHR39953:SF1">
    <property type="entry name" value="RE54151P"/>
    <property type="match status" value="1"/>
</dbReference>
<evidence type="ECO:0000313" key="1">
    <source>
        <dbReference type="EMBL" id="CAG9840684.1"/>
    </source>
</evidence>
<gene>
    <name evidence="1" type="ORF">DIABBA_LOCUS13308</name>
</gene>
<name>A0A9N9TC75_DIABA</name>